<dbReference type="AlphaFoldDB" id="A0A0B0NS80"/>
<accession>A0A0B0NS80</accession>
<dbReference type="Proteomes" id="UP000032142">
    <property type="component" value="Unassembled WGS sequence"/>
</dbReference>
<protein>
    <submittedName>
        <fullName evidence="1">Uncharacterized protein</fullName>
    </submittedName>
</protein>
<evidence type="ECO:0000313" key="2">
    <source>
        <dbReference type="Proteomes" id="UP000032142"/>
    </source>
</evidence>
<sequence>MQGSRECVHEMIALMT</sequence>
<evidence type="ECO:0000313" key="1">
    <source>
        <dbReference type="EMBL" id="KHG15695.1"/>
    </source>
</evidence>
<organism evidence="1 2">
    <name type="scientific">Gossypium arboreum</name>
    <name type="common">Tree cotton</name>
    <name type="synonym">Gossypium nanking</name>
    <dbReference type="NCBI Taxonomy" id="29729"/>
    <lineage>
        <taxon>Eukaryota</taxon>
        <taxon>Viridiplantae</taxon>
        <taxon>Streptophyta</taxon>
        <taxon>Embryophyta</taxon>
        <taxon>Tracheophyta</taxon>
        <taxon>Spermatophyta</taxon>
        <taxon>Magnoliopsida</taxon>
        <taxon>eudicotyledons</taxon>
        <taxon>Gunneridae</taxon>
        <taxon>Pentapetalae</taxon>
        <taxon>rosids</taxon>
        <taxon>malvids</taxon>
        <taxon>Malvales</taxon>
        <taxon>Malvaceae</taxon>
        <taxon>Malvoideae</taxon>
        <taxon>Gossypium</taxon>
    </lineage>
</organism>
<reference evidence="2" key="1">
    <citation type="submission" date="2014-09" db="EMBL/GenBank/DDBJ databases">
        <authorList>
            <person name="Mudge J."/>
            <person name="Ramaraj T."/>
            <person name="Lindquist I.E."/>
            <person name="Bharti A.K."/>
            <person name="Sundararajan A."/>
            <person name="Cameron C.T."/>
            <person name="Woodward J.E."/>
            <person name="May G.D."/>
            <person name="Brubaker C."/>
            <person name="Broadhvest J."/>
            <person name="Wilkins T.A."/>
        </authorList>
    </citation>
    <scope>NUCLEOTIDE SEQUENCE</scope>
    <source>
        <strain evidence="2">cv. AKA8401</strain>
    </source>
</reference>
<keyword evidence="2" id="KW-1185">Reference proteome</keyword>
<dbReference type="EMBL" id="KN404393">
    <property type="protein sequence ID" value="KHG15695.1"/>
    <property type="molecule type" value="Genomic_DNA"/>
</dbReference>
<gene>
    <name evidence="1" type="ORF">F383_22276</name>
</gene>
<name>A0A0B0NS80_GOSAR</name>
<proteinExistence type="predicted"/>